<name>A0A1Y0VMY2_PEDPE</name>
<proteinExistence type="predicted"/>
<feature type="domain" description="Nudix hydrolase" evidence="3">
    <location>
        <begin position="40"/>
        <end position="119"/>
    </location>
</feature>
<dbReference type="Proteomes" id="UP000196118">
    <property type="component" value="Chromosome"/>
</dbReference>
<evidence type="ECO:0000256" key="1">
    <source>
        <dbReference type="ARBA" id="ARBA00001946"/>
    </source>
</evidence>
<dbReference type="GO" id="GO:0047631">
    <property type="term" value="F:ADP-ribose diphosphatase activity"/>
    <property type="evidence" value="ECO:0007669"/>
    <property type="project" value="UniProtKB-EC"/>
</dbReference>
<dbReference type="InterPro" id="IPR000086">
    <property type="entry name" value="NUDIX_hydrolase_dom"/>
</dbReference>
<accession>A0A1Y0VMY2</accession>
<evidence type="ECO:0000313" key="5">
    <source>
        <dbReference type="Proteomes" id="UP000196118"/>
    </source>
</evidence>
<gene>
    <name evidence="4" type="primary">nudF</name>
    <name evidence="4" type="ORF">S100892_00927</name>
</gene>
<sequence>MSFEEKVVESISRYKGEVIDVYQQTVKLPDGELANRDVVKHQGAVGVLALTNDGKAIFEEQWRTPIGKLTIEIPAGKVEPGEDLLETAKRELNEETRYEAGKIEKLMVFILLQAFQMNI</sequence>
<dbReference type="AlphaFoldDB" id="A0A1Y0VMY2"/>
<dbReference type="EMBL" id="CP021474">
    <property type="protein sequence ID" value="ARW19501.1"/>
    <property type="molecule type" value="Genomic_DNA"/>
</dbReference>
<evidence type="ECO:0000259" key="3">
    <source>
        <dbReference type="PROSITE" id="PS51462"/>
    </source>
</evidence>
<organism evidence="4 5">
    <name type="scientific">Pediococcus pentosaceus</name>
    <dbReference type="NCBI Taxonomy" id="1255"/>
    <lineage>
        <taxon>Bacteria</taxon>
        <taxon>Bacillati</taxon>
        <taxon>Bacillota</taxon>
        <taxon>Bacilli</taxon>
        <taxon>Lactobacillales</taxon>
        <taxon>Lactobacillaceae</taxon>
        <taxon>Pediococcus</taxon>
    </lineage>
</organism>
<dbReference type="Pfam" id="PF00293">
    <property type="entry name" value="NUDIX"/>
    <property type="match status" value="1"/>
</dbReference>
<dbReference type="PANTHER" id="PTHR11839:SF18">
    <property type="entry name" value="NUDIX HYDROLASE DOMAIN-CONTAINING PROTEIN"/>
    <property type="match status" value="1"/>
</dbReference>
<dbReference type="InterPro" id="IPR020084">
    <property type="entry name" value="NUDIX_hydrolase_CS"/>
</dbReference>
<dbReference type="PROSITE" id="PS51462">
    <property type="entry name" value="NUDIX"/>
    <property type="match status" value="1"/>
</dbReference>
<dbReference type="InterPro" id="IPR015797">
    <property type="entry name" value="NUDIX_hydrolase-like_dom_sf"/>
</dbReference>
<dbReference type="GO" id="GO:0006753">
    <property type="term" value="P:nucleoside phosphate metabolic process"/>
    <property type="evidence" value="ECO:0007669"/>
    <property type="project" value="TreeGrafter"/>
</dbReference>
<dbReference type="PROSITE" id="PS00893">
    <property type="entry name" value="NUDIX_BOX"/>
    <property type="match status" value="1"/>
</dbReference>
<dbReference type="GO" id="GO:0019693">
    <property type="term" value="P:ribose phosphate metabolic process"/>
    <property type="evidence" value="ECO:0007669"/>
    <property type="project" value="TreeGrafter"/>
</dbReference>
<evidence type="ECO:0000256" key="2">
    <source>
        <dbReference type="ARBA" id="ARBA00022801"/>
    </source>
</evidence>
<comment type="cofactor">
    <cofactor evidence="1">
        <name>Mg(2+)</name>
        <dbReference type="ChEBI" id="CHEBI:18420"/>
    </cofactor>
</comment>
<dbReference type="SUPFAM" id="SSF55811">
    <property type="entry name" value="Nudix"/>
    <property type="match status" value="1"/>
</dbReference>
<reference evidence="4 5" key="1">
    <citation type="submission" date="2017-05" db="EMBL/GenBank/DDBJ databases">
        <title>Genome sequence of Pediococcus pentosaceus strain SRCM100892.</title>
        <authorList>
            <person name="Cho S.H."/>
        </authorList>
    </citation>
    <scope>NUCLEOTIDE SEQUENCE [LARGE SCALE GENOMIC DNA]</scope>
    <source>
        <strain evidence="4 5">SRCM100892</strain>
    </source>
</reference>
<dbReference type="EC" id="3.6.1.13" evidence="4"/>
<dbReference type="PANTHER" id="PTHR11839">
    <property type="entry name" value="UDP/ADP-SUGAR PYROPHOSPHATASE"/>
    <property type="match status" value="1"/>
</dbReference>
<keyword evidence="2 4" id="KW-0378">Hydrolase</keyword>
<evidence type="ECO:0000313" key="4">
    <source>
        <dbReference type="EMBL" id="ARW19501.1"/>
    </source>
</evidence>
<protein>
    <submittedName>
        <fullName evidence="4">ADP-ribose diphosphatase</fullName>
        <ecNumber evidence="4">3.6.1.13</ecNumber>
    </submittedName>
</protein>
<dbReference type="Gene3D" id="3.90.79.10">
    <property type="entry name" value="Nucleoside Triphosphate Pyrophosphohydrolase"/>
    <property type="match status" value="1"/>
</dbReference>